<evidence type="ECO:0000256" key="1">
    <source>
        <dbReference type="SAM" id="MobiDB-lite"/>
    </source>
</evidence>
<feature type="compositionally biased region" description="Low complexity" evidence="1">
    <location>
        <begin position="300"/>
        <end position="312"/>
    </location>
</feature>
<feature type="compositionally biased region" description="Polar residues" evidence="1">
    <location>
        <begin position="244"/>
        <end position="273"/>
    </location>
</feature>
<feature type="compositionally biased region" description="Basic and acidic residues" evidence="1">
    <location>
        <begin position="177"/>
        <end position="186"/>
    </location>
</feature>
<dbReference type="PANTHER" id="PTHR28027">
    <property type="entry name" value="TRANSCRIPTIONAL REGULATOR MIT1"/>
    <property type="match status" value="1"/>
</dbReference>
<evidence type="ECO:0000313" key="3">
    <source>
        <dbReference type="Proteomes" id="UP000284842"/>
    </source>
</evidence>
<comment type="caution">
    <text evidence="2">The sequence shown here is derived from an EMBL/GenBank/DDBJ whole genome shotgun (WGS) entry which is preliminary data.</text>
</comment>
<protein>
    <recommendedName>
        <fullName evidence="4">cAMP-independent regulatory protein pac2</fullName>
    </recommendedName>
</protein>
<proteinExistence type="predicted"/>
<dbReference type="InParanoid" id="A0A409YEH1"/>
<evidence type="ECO:0008006" key="4">
    <source>
        <dbReference type="Google" id="ProtNLM"/>
    </source>
</evidence>
<feature type="compositionally biased region" description="Polar residues" evidence="1">
    <location>
        <begin position="280"/>
        <end position="299"/>
    </location>
</feature>
<evidence type="ECO:0000313" key="2">
    <source>
        <dbReference type="EMBL" id="PPR01419.1"/>
    </source>
</evidence>
<accession>A0A409YEH1</accession>
<dbReference type="AlphaFoldDB" id="A0A409YEH1"/>
<feature type="compositionally biased region" description="Polar residues" evidence="1">
    <location>
        <begin position="200"/>
        <end position="215"/>
    </location>
</feature>
<keyword evidence="3" id="KW-1185">Reference proteome</keyword>
<organism evidence="2 3">
    <name type="scientific">Panaeolus cyanescens</name>
    <dbReference type="NCBI Taxonomy" id="181874"/>
    <lineage>
        <taxon>Eukaryota</taxon>
        <taxon>Fungi</taxon>
        <taxon>Dikarya</taxon>
        <taxon>Basidiomycota</taxon>
        <taxon>Agaricomycotina</taxon>
        <taxon>Agaricomycetes</taxon>
        <taxon>Agaricomycetidae</taxon>
        <taxon>Agaricales</taxon>
        <taxon>Agaricineae</taxon>
        <taxon>Galeropsidaceae</taxon>
        <taxon>Panaeolus</taxon>
    </lineage>
</organism>
<dbReference type="Proteomes" id="UP000284842">
    <property type="component" value="Unassembled WGS sequence"/>
</dbReference>
<feature type="compositionally biased region" description="Polar residues" evidence="1">
    <location>
        <begin position="222"/>
        <end position="231"/>
    </location>
</feature>
<dbReference type="InterPro" id="IPR018608">
    <property type="entry name" value="Gti1/Pac2"/>
</dbReference>
<name>A0A409YEH1_9AGAR</name>
<dbReference type="GO" id="GO:0003677">
    <property type="term" value="F:DNA binding"/>
    <property type="evidence" value="ECO:0007669"/>
    <property type="project" value="TreeGrafter"/>
</dbReference>
<dbReference type="EMBL" id="NHTK01001250">
    <property type="protein sequence ID" value="PPR01419.1"/>
    <property type="molecule type" value="Genomic_DNA"/>
</dbReference>
<feature type="region of interest" description="Disordered" evidence="1">
    <location>
        <begin position="169"/>
        <end position="313"/>
    </location>
</feature>
<dbReference type="Pfam" id="PF09729">
    <property type="entry name" value="Gti1_Pac2"/>
    <property type="match status" value="1"/>
</dbReference>
<reference evidence="2 3" key="1">
    <citation type="journal article" date="2018" name="Evol. Lett.">
        <title>Horizontal gene cluster transfer increased hallucinogenic mushroom diversity.</title>
        <authorList>
            <person name="Reynolds H.T."/>
            <person name="Vijayakumar V."/>
            <person name="Gluck-Thaler E."/>
            <person name="Korotkin H.B."/>
            <person name="Matheny P.B."/>
            <person name="Slot J.C."/>
        </authorList>
    </citation>
    <scope>NUCLEOTIDE SEQUENCE [LARGE SCALE GENOMIC DNA]</scope>
    <source>
        <strain evidence="2 3">2629</strain>
    </source>
</reference>
<sequence length="441" mass="49639">MQQPTCTGIRIRSTQDAHKIFRAIQQGYLHMVTRRLDADERAELRSGCVYAWEGPDPHSKTTGLGIQRFTEGRRWSPSRVRGGFLCYYEKYSPPPEASYLGNPHDCQPPRDWDPLVKQTYSVWVATEKKHKKWHLNAYFTQSTIDQLGSIDDIPRVRDVVITDGMFTSTRVANPPKANRDDPKSDKSTSTVVRPYAPFPTSYQYHQRHNSPSSTPVLMHEPYQTSLTHTYDSTPSLSTTPPPQNSYRPAQSHTSSSQSPIPYVASSHTTSTGTLPAPLSAASQYQQQTPRSVNSSQTYYSSRNTSGTCSSSNDTFYRTQDSHYPYSVSVQQPDLAGTAYQEPSAPPSVPYHYLDGALHSVVMDDAHALFPLRIPERTSHQPKVYHPVQQHISPHTQIDELVPCSCALVPWNALRQPSRIFPQEPCDEKTLRRLRVPGQASP</sequence>
<gene>
    <name evidence="2" type="ORF">CVT24_006212</name>
</gene>
<dbReference type="PANTHER" id="PTHR28027:SF1">
    <property type="entry name" value="CAMP INDEPENDENT REGULATORY PROTEIN (AFU_ORTHOLOGUE AFUA_3G09640)"/>
    <property type="match status" value="1"/>
</dbReference>
<dbReference type="OrthoDB" id="5572844at2759"/>